<name>A0A8T2SI02_CERRI</name>
<dbReference type="SUPFAM" id="SSF50978">
    <property type="entry name" value="WD40 repeat-like"/>
    <property type="match status" value="1"/>
</dbReference>
<protein>
    <submittedName>
        <fullName evidence="7">Uncharacterized protein</fullName>
    </submittedName>
</protein>
<dbReference type="Proteomes" id="UP000825935">
    <property type="component" value="Chromosome 20"/>
</dbReference>
<dbReference type="FunFam" id="1.10.1540.10:FF:000001">
    <property type="entry name" value="neurobeachin isoform X1"/>
    <property type="match status" value="1"/>
</dbReference>
<evidence type="ECO:0000256" key="2">
    <source>
        <dbReference type="ARBA" id="ARBA00022737"/>
    </source>
</evidence>
<keyword evidence="1 3" id="KW-0853">WD repeat</keyword>
<dbReference type="InterPro" id="IPR050865">
    <property type="entry name" value="BEACH_Domain"/>
</dbReference>
<dbReference type="InterPro" id="IPR013320">
    <property type="entry name" value="ConA-like_dom_sf"/>
</dbReference>
<dbReference type="InterPro" id="IPR015943">
    <property type="entry name" value="WD40/YVTN_repeat-like_dom_sf"/>
</dbReference>
<evidence type="ECO:0000256" key="4">
    <source>
        <dbReference type="SAM" id="MobiDB-lite"/>
    </source>
</evidence>
<organism evidence="7 8">
    <name type="scientific">Ceratopteris richardii</name>
    <name type="common">Triangle waterfern</name>
    <dbReference type="NCBI Taxonomy" id="49495"/>
    <lineage>
        <taxon>Eukaryota</taxon>
        <taxon>Viridiplantae</taxon>
        <taxon>Streptophyta</taxon>
        <taxon>Embryophyta</taxon>
        <taxon>Tracheophyta</taxon>
        <taxon>Polypodiopsida</taxon>
        <taxon>Polypodiidae</taxon>
        <taxon>Polypodiales</taxon>
        <taxon>Pteridineae</taxon>
        <taxon>Pteridaceae</taxon>
        <taxon>Parkerioideae</taxon>
        <taxon>Ceratopteris</taxon>
    </lineage>
</organism>
<dbReference type="PANTHER" id="PTHR13743:SF112">
    <property type="entry name" value="BEACH DOMAIN-CONTAINING PROTEIN"/>
    <property type="match status" value="1"/>
</dbReference>
<evidence type="ECO:0000313" key="7">
    <source>
        <dbReference type="EMBL" id="KAH7332121.1"/>
    </source>
</evidence>
<dbReference type="InterPro" id="IPR036372">
    <property type="entry name" value="BEACH_dom_sf"/>
</dbReference>
<dbReference type="SUPFAM" id="SSF49899">
    <property type="entry name" value="Concanavalin A-like lectins/glucanases"/>
    <property type="match status" value="1"/>
</dbReference>
<dbReference type="SUPFAM" id="SSF48371">
    <property type="entry name" value="ARM repeat"/>
    <property type="match status" value="1"/>
</dbReference>
<dbReference type="PROSITE" id="PS51783">
    <property type="entry name" value="PH_BEACH"/>
    <property type="match status" value="1"/>
</dbReference>
<feature type="domain" description="BEACH" evidence="5">
    <location>
        <begin position="1912"/>
        <end position="2203"/>
    </location>
</feature>
<feature type="repeat" description="WD" evidence="3">
    <location>
        <begin position="2349"/>
        <end position="2383"/>
    </location>
</feature>
<gene>
    <name evidence="7" type="ORF">KP509_20G069100</name>
</gene>
<dbReference type="InterPro" id="IPR000409">
    <property type="entry name" value="BEACH_dom"/>
</dbReference>
<dbReference type="InterPro" id="IPR036322">
    <property type="entry name" value="WD40_repeat_dom_sf"/>
</dbReference>
<evidence type="ECO:0000313" key="8">
    <source>
        <dbReference type="Proteomes" id="UP000825935"/>
    </source>
</evidence>
<reference evidence="7" key="1">
    <citation type="submission" date="2021-08" db="EMBL/GenBank/DDBJ databases">
        <title>WGS assembly of Ceratopteris richardii.</title>
        <authorList>
            <person name="Marchant D.B."/>
            <person name="Chen G."/>
            <person name="Jenkins J."/>
            <person name="Shu S."/>
            <person name="Leebens-Mack J."/>
            <person name="Grimwood J."/>
            <person name="Schmutz J."/>
            <person name="Soltis P."/>
            <person name="Soltis D."/>
            <person name="Chen Z.-H."/>
        </authorList>
    </citation>
    <scope>NUCLEOTIDE SEQUENCE</scope>
    <source>
        <strain evidence="7">Whitten #5841</strain>
        <tissue evidence="7">Leaf</tissue>
    </source>
</reference>
<dbReference type="InterPro" id="IPR001680">
    <property type="entry name" value="WD40_rpt"/>
</dbReference>
<dbReference type="Gene3D" id="2.60.120.200">
    <property type="match status" value="1"/>
</dbReference>
<feature type="domain" description="BEACH-type PH" evidence="6">
    <location>
        <begin position="1730"/>
        <end position="1888"/>
    </location>
</feature>
<dbReference type="OrthoDB" id="26681at2759"/>
<evidence type="ECO:0000256" key="3">
    <source>
        <dbReference type="PROSITE-ProRule" id="PRU00221"/>
    </source>
</evidence>
<dbReference type="Pfam" id="PF02138">
    <property type="entry name" value="Beach"/>
    <property type="match status" value="1"/>
</dbReference>
<dbReference type="OMA" id="FDDAVIH"/>
<dbReference type="Gene3D" id="2.130.10.10">
    <property type="entry name" value="YVTN repeat-like/Quinoprotein amine dehydrogenase"/>
    <property type="match status" value="2"/>
</dbReference>
<sequence length="2589" mass="291174">MIVKSLHRILQQAPEQTVCAFKNLEALLLLSQVMDIQLHEYMKFTKSNENHSSTEDLPNEGLSVKIFSLRESWKLSREAVFNLFAEYILTSEEARIVSLHSTRTMQVLFNLLWDPESRKFALAHILDVMKLPPTSKDDQEAKLELCIRYLETLSHSGIDGQPKTIDFLTDLLNGIREVLETDLLYYQSLFQEAECFVHIVSLLNENLAEQHGRRLCISVVQTLRFLLSRNSVSKSAFRSLVGPGYTTLKTLLLNNHQGSPTEELLSAVLDLLVDDDFNIYEAFVIQNEDAVLLFFGILWQSCETLQLFGLITFNRLLEESTANKVACANAGLLNCLLDWFDSGISANLTTKVVALMEILGRHSVSGKDMRKIFQLLRNINQTSKLASRKILLDVIHGMLKEEGPSVFFEMNGNDSGIMLTTPWRFPGAKGITFSCWIRVEAFPPIKEGDSESYMGLFTFLTESGKGYNMMIGSEHLKLQVLGQKAETACLNATLQPKRWYHLSISHSVGRALTGGSVLKVYIDGTLVITEKLRYPKHNEMIHKSTFGASSHVPIPEATYLEIISTLPFCGQLGPIYLFDEPLPSEQIAGIFRAGSSYMYSFLSREVGCIPNNLINDPIFDPKDGLASKVIFGFNAQASLLQTLYDIKYNFDGAADKGNYEAVIMGGTQLCNRHLLKDILDCVGGVCVLFPLLTQLDQSQSPHLLSDQERMDITHDSYSSYVYVAAEVIELITSVLGRSSAHQQFIYKTKGISVIGFLLQSVSPQHFTIGVVSALVHLLTVVSENTAPRLSVKLVEDILTNIFLNLRIWIYTPYAVQRELLISLINYCESNATLTSSSLSFPKTLDLVQRFYWDKPRNRKVFGSKPILHPVTKDVIGARPSREEVGKLRILLLSIIEVALRDSISISDTKVLLAFISKSEDPICLEDVLHMLLRLLARKEFVSAFVENIQVLGGCQLFLGLLERQEEALRLLGLQIIGRLLIALPNEKKGSWLLSIASGVTRLAHENQRAERARINSLFAAVTERLIVFPFTDTLCATLFDILLGGSSLKQVLQREASTRGEIAEGQKAMIKTSQFVLPQVLGILMKFLLVCETSGIRVGVLRDILRLLEANPSSSEAIVQEPFWQQWFFDLLTQCGDKTDAYTEVDNASMLKEEESIVYAIFAIIHCFCIYRLKGGWRHLDRTVNVIHIYAERGQLNKFTLLYHIYGDLLEAVLQARSGETIQMSQPCRDNSLYVMNLLDELLINEATHESPFLKDETADRASGASPFPWLEIMLEEQAKITGSSGYLNKDEMSPTERFSIVSKGGWIIYDKLWDLLKDMHGRGRGDISGPSLGQRARGLVESINLPAVEMAAVVAGGLGAVAGGLGAVVNMNPTKFVDKAMKLRAEKFPRIAFHIVMLYIYKGALEPASATAQQFLYVLPFFLSNENEQCKNRLQLFLWCLLEARTRLALVDNGARFHLIAQLLRETLNHGKNMLVSNMTGNEDDSHDVSSVQNLLQQDRIIGAVKEETQFLKSVTQERIDEVALLKSELNEVEGLGKSNLKVLEDQLQTTVTTLRTTDSLRILSAQLSDEEDQQTVANQWCHIFRQLTDERGPWSTVKFPSDTQISWKLDKTEDPWRRKMKLKRNYHSDMQSVCPLETTERVGPSGGSLGKLSNFESLLETSKLLLKGLRGISVEEDSDITDEETINMEENDQNLGSDVHDALELNSTEELASDSEAKEQSVTKGEESFTDEVVHSSICVLVTLKRKMAGRLDVTRESIHFYGEFLVEGSAGSSVFTSSGLFNSVENTAIELVEKRLGGRDHMSLDNESSSNHDRLYSLQQIALSETTKRIKRHRRWELLKVKAVHGTRYLLQYTALELFFDSSIPPVFINFPSQKLAKEVGTTIISLRNRSLSVKGGIKEKPENKYFVDKRLALELAEHYKNAWRRREINNFEYLMQLNTLAGRSYNDLTQYPVFPWVISDYTSENLDLSSTACFRDLSKPVGALDEKRFEVFKERFENFSDPDIPSFYYGSHYSSMGIVLYYLLRLEPFTSLHKNLQVGGKFDHADRLFHSIEGAFKNCLTNTSDVKELIPEFFYMPEFLVNSNKYYMGIKQDGEQLDHVILPPWAKGSPEEFIQKNREALESEYVSQHLHEWIDLIFGYKQRGRPAVEAENVFYHLTYEGAVILESLEDRLQRAAVEDQIANFGQTPIQLFRKKHPQRGPPMPISKPLYYAPASISLTSSLPASSLTQSTAEEKPKPLIFVEVVDSRVVLITNEPKILQRNWLTASIAGGSFTFSSSQVDPFFAIGAEVSQPYKLKGPYSGNLELSPSCFQTIQVQTLSYLATCGFWDNSFRLISLNDGSWQSYRRHKDVVSCIAVSSDGSIIVTGSHDTTIIVWEIDCFSSQGRKQGQKDSSSTSENLLFEKPRHVLSGHDDIITSVAVSVELDLVVSGSRDSSCILHTLREGRYVRSIQHPSKNSISRLALSKHGLLVLYSKDDLTFFLYSVNGKRLASAYSNGRINCMKLSSCGEFLICGGDQGQLVLRSVYSLEIIRRYDGTNIPIISIAVTPDDCFLAGLNDGSLLIYSIERSHQKKANILQTLRARTT</sequence>
<feature type="region of interest" description="Disordered" evidence="4">
    <location>
        <begin position="1710"/>
        <end position="1729"/>
    </location>
</feature>
<dbReference type="CDD" id="cd06071">
    <property type="entry name" value="Beach"/>
    <property type="match status" value="1"/>
</dbReference>
<dbReference type="InterPro" id="IPR019775">
    <property type="entry name" value="WD40_repeat_CS"/>
</dbReference>
<dbReference type="InterPro" id="IPR016024">
    <property type="entry name" value="ARM-type_fold"/>
</dbReference>
<dbReference type="PROSITE" id="PS50082">
    <property type="entry name" value="WD_REPEATS_2"/>
    <property type="match status" value="2"/>
</dbReference>
<dbReference type="InterPro" id="IPR046851">
    <property type="entry name" value="NBCH_WD40"/>
</dbReference>
<dbReference type="SMART" id="SM00320">
    <property type="entry name" value="WD40"/>
    <property type="match status" value="5"/>
</dbReference>
<feature type="compositionally biased region" description="Basic and acidic residues" evidence="4">
    <location>
        <begin position="1717"/>
        <end position="1729"/>
    </location>
</feature>
<evidence type="ECO:0000256" key="1">
    <source>
        <dbReference type="ARBA" id="ARBA00022574"/>
    </source>
</evidence>
<comment type="caution">
    <text evidence="7">The sequence shown here is derived from an EMBL/GenBank/DDBJ whole genome shotgun (WGS) entry which is preliminary data.</text>
</comment>
<dbReference type="InterPro" id="IPR011993">
    <property type="entry name" value="PH-like_dom_sf"/>
</dbReference>
<dbReference type="Gene3D" id="2.30.29.30">
    <property type="entry name" value="Pleckstrin-homology domain (PH domain)/Phosphotyrosine-binding domain (PTB)"/>
    <property type="match status" value="1"/>
</dbReference>
<dbReference type="Pfam" id="PF20426">
    <property type="entry name" value="NBCH_WD40"/>
    <property type="match status" value="1"/>
</dbReference>
<dbReference type="PROSITE" id="PS50197">
    <property type="entry name" value="BEACH"/>
    <property type="match status" value="1"/>
</dbReference>
<dbReference type="PANTHER" id="PTHR13743">
    <property type="entry name" value="BEIGE/BEACH-RELATED"/>
    <property type="match status" value="1"/>
</dbReference>
<dbReference type="PROSITE" id="PS50294">
    <property type="entry name" value="WD_REPEATS_REGION"/>
    <property type="match status" value="1"/>
</dbReference>
<dbReference type="InterPro" id="IPR046852">
    <property type="entry name" value="Neurobeachin_a-sol"/>
</dbReference>
<evidence type="ECO:0000259" key="6">
    <source>
        <dbReference type="PROSITE" id="PS51783"/>
    </source>
</evidence>
<dbReference type="PROSITE" id="PS00678">
    <property type="entry name" value="WD_REPEATS_1"/>
    <property type="match status" value="1"/>
</dbReference>
<evidence type="ECO:0000259" key="5">
    <source>
        <dbReference type="PROSITE" id="PS50197"/>
    </source>
</evidence>
<keyword evidence="2" id="KW-0677">Repeat</keyword>
<proteinExistence type="predicted"/>
<feature type="repeat" description="WD" evidence="3">
    <location>
        <begin position="2413"/>
        <end position="2454"/>
    </location>
</feature>
<dbReference type="InterPro" id="IPR031570">
    <property type="entry name" value="NBEA/BDCP_DUF4704"/>
</dbReference>
<dbReference type="InterPro" id="IPR023362">
    <property type="entry name" value="PH-BEACH_dom"/>
</dbReference>
<dbReference type="Pfam" id="PF13385">
    <property type="entry name" value="Laminin_G_3"/>
    <property type="match status" value="1"/>
</dbReference>
<dbReference type="SUPFAM" id="SSF50729">
    <property type="entry name" value="PH domain-like"/>
    <property type="match status" value="1"/>
</dbReference>
<dbReference type="Pfam" id="PF15787">
    <property type="entry name" value="DUF4704"/>
    <property type="match status" value="1"/>
</dbReference>
<dbReference type="SMART" id="SM01026">
    <property type="entry name" value="Beach"/>
    <property type="match status" value="1"/>
</dbReference>
<dbReference type="Pfam" id="PF14844">
    <property type="entry name" value="PH_BEACH"/>
    <property type="match status" value="1"/>
</dbReference>
<dbReference type="Pfam" id="PF20425">
    <property type="entry name" value="Neurobeachin"/>
    <property type="match status" value="1"/>
</dbReference>
<dbReference type="EMBL" id="CM035425">
    <property type="protein sequence ID" value="KAH7332121.1"/>
    <property type="molecule type" value="Genomic_DNA"/>
</dbReference>
<dbReference type="Gene3D" id="1.10.1540.10">
    <property type="entry name" value="BEACH domain"/>
    <property type="match status" value="1"/>
</dbReference>
<dbReference type="SUPFAM" id="SSF81837">
    <property type="entry name" value="BEACH domain"/>
    <property type="match status" value="1"/>
</dbReference>
<keyword evidence="8" id="KW-1185">Reference proteome</keyword>
<accession>A0A8T2SI02</accession>